<dbReference type="EMBL" id="LR746496">
    <property type="protein sequence ID" value="CAA7600228.1"/>
    <property type="molecule type" value="Genomic_DNA"/>
</dbReference>
<dbReference type="Pfam" id="PF00892">
    <property type="entry name" value="EamA"/>
    <property type="match status" value="2"/>
</dbReference>
<feature type="domain" description="EamA" evidence="8">
    <location>
        <begin position="8"/>
        <end position="138"/>
    </location>
</feature>
<feature type="transmembrane region" description="Helical" evidence="7">
    <location>
        <begin position="96"/>
        <end position="115"/>
    </location>
</feature>
<evidence type="ECO:0000256" key="3">
    <source>
        <dbReference type="ARBA" id="ARBA00022475"/>
    </source>
</evidence>
<reference evidence="9" key="2">
    <citation type="submission" date="2020-01" db="EMBL/GenBank/DDBJ databases">
        <authorList>
            <person name="Hornung B."/>
        </authorList>
    </citation>
    <scope>NUCLEOTIDE SEQUENCE</scope>
    <source>
        <strain evidence="9">PacBioINE</strain>
    </source>
</reference>
<feature type="domain" description="EamA" evidence="8">
    <location>
        <begin position="150"/>
        <end position="282"/>
    </location>
</feature>
<evidence type="ECO:0000313" key="10">
    <source>
        <dbReference type="EMBL" id="CEJ09606.1"/>
    </source>
</evidence>
<keyword evidence="6 7" id="KW-0472">Membrane</keyword>
<keyword evidence="11" id="KW-1185">Reference proteome</keyword>
<comment type="subcellular location">
    <subcellularLocation>
        <location evidence="1">Cell membrane</location>
        <topology evidence="1">Multi-pass membrane protein</topology>
    </subcellularLocation>
</comment>
<evidence type="ECO:0000313" key="11">
    <source>
        <dbReference type="Proteomes" id="UP001071230"/>
    </source>
</evidence>
<evidence type="ECO:0000256" key="5">
    <source>
        <dbReference type="ARBA" id="ARBA00022989"/>
    </source>
</evidence>
<dbReference type="InterPro" id="IPR000620">
    <property type="entry name" value="EamA_dom"/>
</dbReference>
<evidence type="ECO:0000256" key="7">
    <source>
        <dbReference type="SAM" id="Phobius"/>
    </source>
</evidence>
<dbReference type="Proteomes" id="UP000836597">
    <property type="component" value="Chromosome"/>
</dbReference>
<organism evidence="9">
    <name type="scientific">Acididesulfobacillus acetoxydans</name>
    <dbReference type="NCBI Taxonomy" id="1561005"/>
    <lineage>
        <taxon>Bacteria</taxon>
        <taxon>Bacillati</taxon>
        <taxon>Bacillota</taxon>
        <taxon>Clostridia</taxon>
        <taxon>Eubacteriales</taxon>
        <taxon>Peptococcaceae</taxon>
        <taxon>Acididesulfobacillus</taxon>
    </lineage>
</organism>
<protein>
    <submittedName>
        <fullName evidence="10">DMT super drug/metabolite transporter</fullName>
    </submittedName>
    <submittedName>
        <fullName evidence="9">EamA domain protein</fullName>
    </submittedName>
</protein>
<evidence type="ECO:0000256" key="4">
    <source>
        <dbReference type="ARBA" id="ARBA00022692"/>
    </source>
</evidence>
<evidence type="ECO:0000256" key="6">
    <source>
        <dbReference type="ARBA" id="ARBA00023136"/>
    </source>
</evidence>
<dbReference type="KEGG" id="aacx:DEACI_0880"/>
<feature type="transmembrane region" description="Helical" evidence="7">
    <location>
        <begin position="266"/>
        <end position="285"/>
    </location>
</feature>
<name>A0A8S0W212_9FIRM</name>
<feature type="transmembrane region" description="Helical" evidence="7">
    <location>
        <begin position="68"/>
        <end position="90"/>
    </location>
</feature>
<feature type="transmembrane region" description="Helical" evidence="7">
    <location>
        <begin position="7"/>
        <end position="27"/>
    </location>
</feature>
<dbReference type="AlphaFoldDB" id="A0A8S0W212"/>
<evidence type="ECO:0000313" key="9">
    <source>
        <dbReference type="EMBL" id="CAA7600228.1"/>
    </source>
</evidence>
<feature type="transmembrane region" description="Helical" evidence="7">
    <location>
        <begin position="122"/>
        <end position="140"/>
    </location>
</feature>
<keyword evidence="3" id="KW-1003">Cell membrane</keyword>
<feature type="transmembrane region" description="Helical" evidence="7">
    <location>
        <begin position="152"/>
        <end position="172"/>
    </location>
</feature>
<keyword evidence="5 7" id="KW-1133">Transmembrane helix</keyword>
<dbReference type="InterPro" id="IPR051258">
    <property type="entry name" value="Diverse_Substrate_Transporter"/>
</dbReference>
<dbReference type="GO" id="GO:0005886">
    <property type="term" value="C:plasma membrane"/>
    <property type="evidence" value="ECO:0007669"/>
    <property type="project" value="UniProtKB-SubCell"/>
</dbReference>
<feature type="transmembrane region" description="Helical" evidence="7">
    <location>
        <begin position="204"/>
        <end position="228"/>
    </location>
</feature>
<feature type="transmembrane region" description="Helical" evidence="7">
    <location>
        <begin position="240"/>
        <end position="260"/>
    </location>
</feature>
<keyword evidence="4 7" id="KW-0812">Transmembrane</keyword>
<evidence type="ECO:0000259" key="8">
    <source>
        <dbReference type="Pfam" id="PF00892"/>
    </source>
</evidence>
<proteinExistence type="inferred from homology"/>
<dbReference type="PANTHER" id="PTHR42920">
    <property type="entry name" value="OS03G0707200 PROTEIN-RELATED"/>
    <property type="match status" value="1"/>
</dbReference>
<evidence type="ECO:0000256" key="2">
    <source>
        <dbReference type="ARBA" id="ARBA00007362"/>
    </source>
</evidence>
<evidence type="ECO:0000256" key="1">
    <source>
        <dbReference type="ARBA" id="ARBA00004651"/>
    </source>
</evidence>
<comment type="similarity">
    <text evidence="2">Belongs to the EamA transporter family.</text>
</comment>
<feature type="transmembrane region" description="Helical" evidence="7">
    <location>
        <begin position="177"/>
        <end position="198"/>
    </location>
</feature>
<dbReference type="Proteomes" id="UP001071230">
    <property type="component" value="Unassembled WGS sequence"/>
</dbReference>
<dbReference type="PANTHER" id="PTHR42920:SF5">
    <property type="entry name" value="EAMA DOMAIN-CONTAINING PROTEIN"/>
    <property type="match status" value="1"/>
</dbReference>
<feature type="transmembrane region" description="Helical" evidence="7">
    <location>
        <begin position="39"/>
        <end position="56"/>
    </location>
</feature>
<accession>A0A8S0W212</accession>
<dbReference type="InterPro" id="IPR037185">
    <property type="entry name" value="EmrE-like"/>
</dbReference>
<dbReference type="SUPFAM" id="SSF103481">
    <property type="entry name" value="Multidrug resistance efflux transporter EmrE"/>
    <property type="match status" value="2"/>
</dbReference>
<sequence>MKISRSLWADLLLIFVALIWGLSFTAVKDAIGIIPPMEFIGLRFMLSALVLGAIFFNRLKKMTRHELLAGCVIGLFLALGFLAQTIGLAYTTPGKSGFLTSLYIIIVPFLTSLFYKKFVGWMPIAAAVLAFVGVCLISLAGNDVLGFGQGDLLSILCAFAFALQILAVAHYVKRYNVYVLTVIQIVVTGIISLGYSFAFEPVTWVLPATVWLAMIYTGLMATCFAFLAQNFAQRHTSSSHAALLLGLEAPFSLLFSVIIWGEVLTARSIIGSSLIFAAILLVEVIPSFWQPAGERNTDTTAS</sequence>
<reference evidence="10" key="1">
    <citation type="submission" date="2014-11" db="EMBL/GenBank/DDBJ databases">
        <authorList>
            <person name="Hornung B.V."/>
        </authorList>
    </citation>
    <scope>NUCLEOTIDE SEQUENCE</scope>
    <source>
        <strain evidence="10">INE</strain>
    </source>
</reference>
<gene>
    <name evidence="9" type="ORF">DEACI_0880</name>
    <name evidence="10" type="ORF">DEACI_4091</name>
</gene>
<dbReference type="EMBL" id="CDGJ01000134">
    <property type="protein sequence ID" value="CEJ09606.1"/>
    <property type="molecule type" value="Genomic_DNA"/>
</dbReference>